<dbReference type="Pfam" id="PF13947">
    <property type="entry name" value="GUB_WAK_bind"/>
    <property type="match status" value="1"/>
</dbReference>
<feature type="chain" id="PRO_5029640352" description="non-specific serine/threonine protein kinase" evidence="8">
    <location>
        <begin position="31"/>
        <end position="398"/>
    </location>
</feature>
<dbReference type="Proteomes" id="UP000594261">
    <property type="component" value="Chromosome 1"/>
</dbReference>
<dbReference type="InterPro" id="IPR025287">
    <property type="entry name" value="WAK_GUB"/>
</dbReference>
<feature type="domain" description="Wall-associated receptor kinase galacturonan-binding" evidence="9">
    <location>
        <begin position="38"/>
        <end position="101"/>
    </location>
</feature>
<keyword evidence="12" id="KW-1185">Reference proteome</keyword>
<dbReference type="GO" id="GO:0030247">
    <property type="term" value="F:polysaccharide binding"/>
    <property type="evidence" value="ECO:0007669"/>
    <property type="project" value="InterPro"/>
</dbReference>
<feature type="signal peptide" evidence="8">
    <location>
        <begin position="1"/>
        <end position="30"/>
    </location>
</feature>
<evidence type="ECO:0000256" key="6">
    <source>
        <dbReference type="ARBA" id="ARBA00048679"/>
    </source>
</evidence>
<dbReference type="InterPro" id="IPR032872">
    <property type="entry name" value="WAK_assoc_C"/>
</dbReference>
<comment type="subcellular location">
    <subcellularLocation>
        <location evidence="1">Membrane</location>
        <topology evidence="1">Single-pass membrane protein</topology>
    </subcellularLocation>
</comment>
<dbReference type="EMBL" id="LRBV02000001">
    <property type="status" value="NOT_ANNOTATED_CDS"/>
    <property type="molecule type" value="Genomic_DNA"/>
</dbReference>
<dbReference type="GO" id="GO:0004674">
    <property type="term" value="F:protein serine/threonine kinase activity"/>
    <property type="evidence" value="ECO:0007669"/>
    <property type="project" value="UniProtKB-EC"/>
</dbReference>
<dbReference type="AlphaFoldDB" id="A0A7N2KKN6"/>
<keyword evidence="3 8" id="KW-0732">Signal</keyword>
<reference evidence="11" key="2">
    <citation type="submission" date="2021-01" db="UniProtKB">
        <authorList>
            <consortium name="EnsemblPlants"/>
        </authorList>
    </citation>
    <scope>IDENTIFICATION</scope>
</reference>
<comment type="catalytic activity">
    <reaction evidence="6">
        <text>L-seryl-[protein] + ATP = O-phospho-L-seryl-[protein] + ADP + H(+)</text>
        <dbReference type="Rhea" id="RHEA:17989"/>
        <dbReference type="Rhea" id="RHEA-COMP:9863"/>
        <dbReference type="Rhea" id="RHEA-COMP:11604"/>
        <dbReference type="ChEBI" id="CHEBI:15378"/>
        <dbReference type="ChEBI" id="CHEBI:29999"/>
        <dbReference type="ChEBI" id="CHEBI:30616"/>
        <dbReference type="ChEBI" id="CHEBI:83421"/>
        <dbReference type="ChEBI" id="CHEBI:456216"/>
        <dbReference type="EC" id="2.7.11.1"/>
    </reaction>
</comment>
<proteinExistence type="predicted"/>
<evidence type="ECO:0000256" key="2">
    <source>
        <dbReference type="ARBA" id="ARBA00012513"/>
    </source>
</evidence>
<sequence>MNSWVLSSSPFLVSLLFIVLFFIKIPLSLCDEDMHESCSNMFNCGKLNNIGFPFWGDNRPNSCGYPGLKLNCQGSVATIKIMNVTYQVLGVKAEAQILKITREDFSAGVCSPEFVNSTLDPTLLDFGIGLQNLTIVYGCDFSLIPYPGLGQFNCQKNGFAHIKWGAYGPGECKVSVVVPVPVQFRPSTETEIDQSKLEEGIREGFDVKWKVDTAACLNCTVYKGVCGYDLKRNQSTCYHSSPEKERERKKDSQTQLERERERERRTHRQRPNPRRSDKIAPSSLRRRSLSFSISLSLLNRNPPNTTTAKFEFRQRVPTLKIQPDKDVYHLGDPLIVTIQISNPDTASSLLLDRIGFEIRAVEKLDSQWFATHKPLPGSSPICFLANHSLADLLDLFDL</sequence>
<dbReference type="Gramene" id="QL01p003984:mrna">
    <property type="protein sequence ID" value="QL01p003984:mrna"/>
    <property type="gene ID" value="QL01p003984"/>
</dbReference>
<comment type="catalytic activity">
    <reaction evidence="5">
        <text>L-threonyl-[protein] + ATP = O-phospho-L-threonyl-[protein] + ADP + H(+)</text>
        <dbReference type="Rhea" id="RHEA:46608"/>
        <dbReference type="Rhea" id="RHEA-COMP:11060"/>
        <dbReference type="Rhea" id="RHEA-COMP:11605"/>
        <dbReference type="ChEBI" id="CHEBI:15378"/>
        <dbReference type="ChEBI" id="CHEBI:30013"/>
        <dbReference type="ChEBI" id="CHEBI:30616"/>
        <dbReference type="ChEBI" id="CHEBI:61977"/>
        <dbReference type="ChEBI" id="CHEBI:456216"/>
        <dbReference type="EC" id="2.7.11.1"/>
    </reaction>
</comment>
<evidence type="ECO:0000313" key="11">
    <source>
        <dbReference type="EnsemblPlants" id="QL01p003984:mrna"/>
    </source>
</evidence>
<evidence type="ECO:0000259" key="10">
    <source>
        <dbReference type="Pfam" id="PF14380"/>
    </source>
</evidence>
<protein>
    <recommendedName>
        <fullName evidence="2">non-specific serine/threonine protein kinase</fullName>
        <ecNumber evidence="2">2.7.11.1</ecNumber>
    </recommendedName>
</protein>
<dbReference type="InParanoid" id="A0A7N2KKN6"/>
<dbReference type="Pfam" id="PF14380">
    <property type="entry name" value="WAK_assoc"/>
    <property type="match status" value="1"/>
</dbReference>
<dbReference type="PANTHER" id="PTHR33138">
    <property type="entry name" value="OS01G0690200 PROTEIN"/>
    <property type="match status" value="1"/>
</dbReference>
<evidence type="ECO:0000256" key="8">
    <source>
        <dbReference type="SAM" id="SignalP"/>
    </source>
</evidence>
<reference evidence="11 12" key="1">
    <citation type="journal article" date="2016" name="G3 (Bethesda)">
        <title>First Draft Assembly and Annotation of the Genome of a California Endemic Oak Quercus lobata Nee (Fagaceae).</title>
        <authorList>
            <person name="Sork V.L."/>
            <person name="Fitz-Gibbon S.T."/>
            <person name="Puiu D."/>
            <person name="Crepeau M."/>
            <person name="Gugger P.F."/>
            <person name="Sherman R."/>
            <person name="Stevens K."/>
            <person name="Langley C.H."/>
            <person name="Pellegrini M."/>
            <person name="Salzberg S.L."/>
        </authorList>
    </citation>
    <scope>NUCLEOTIDE SEQUENCE [LARGE SCALE GENOMIC DNA]</scope>
    <source>
        <strain evidence="11 12">cv. SW786</strain>
    </source>
</reference>
<accession>A0A7N2KKN6</accession>
<evidence type="ECO:0000256" key="7">
    <source>
        <dbReference type="SAM" id="MobiDB-lite"/>
    </source>
</evidence>
<dbReference type="EnsemblPlants" id="QL01p003984:mrna">
    <property type="protein sequence ID" value="QL01p003984:mrna"/>
    <property type="gene ID" value="QL01p003984"/>
</dbReference>
<feature type="region of interest" description="Disordered" evidence="7">
    <location>
        <begin position="237"/>
        <end position="285"/>
    </location>
</feature>
<keyword evidence="4" id="KW-0325">Glycoprotein</keyword>
<dbReference type="PANTHER" id="PTHR33138:SF11">
    <property type="entry name" value="KINASE-LIKE PROTEIN"/>
    <property type="match status" value="1"/>
</dbReference>
<organism evidence="11 12">
    <name type="scientific">Quercus lobata</name>
    <name type="common">Valley oak</name>
    <dbReference type="NCBI Taxonomy" id="97700"/>
    <lineage>
        <taxon>Eukaryota</taxon>
        <taxon>Viridiplantae</taxon>
        <taxon>Streptophyta</taxon>
        <taxon>Embryophyta</taxon>
        <taxon>Tracheophyta</taxon>
        <taxon>Spermatophyta</taxon>
        <taxon>Magnoliopsida</taxon>
        <taxon>eudicotyledons</taxon>
        <taxon>Gunneridae</taxon>
        <taxon>Pentapetalae</taxon>
        <taxon>rosids</taxon>
        <taxon>fabids</taxon>
        <taxon>Fagales</taxon>
        <taxon>Fagaceae</taxon>
        <taxon>Quercus</taxon>
    </lineage>
</organism>
<dbReference type="GO" id="GO:0016020">
    <property type="term" value="C:membrane"/>
    <property type="evidence" value="ECO:0007669"/>
    <property type="project" value="UniProtKB-SubCell"/>
</dbReference>
<evidence type="ECO:0000256" key="4">
    <source>
        <dbReference type="ARBA" id="ARBA00023180"/>
    </source>
</evidence>
<evidence type="ECO:0000256" key="5">
    <source>
        <dbReference type="ARBA" id="ARBA00047899"/>
    </source>
</evidence>
<dbReference type="FunCoup" id="A0A7N2KKN6">
    <property type="interactions" value="339"/>
</dbReference>
<evidence type="ECO:0000256" key="1">
    <source>
        <dbReference type="ARBA" id="ARBA00004167"/>
    </source>
</evidence>
<evidence type="ECO:0000313" key="12">
    <source>
        <dbReference type="Proteomes" id="UP000594261"/>
    </source>
</evidence>
<evidence type="ECO:0000259" key="9">
    <source>
        <dbReference type="Pfam" id="PF13947"/>
    </source>
</evidence>
<name>A0A7N2KKN6_QUELO</name>
<evidence type="ECO:0000256" key="3">
    <source>
        <dbReference type="ARBA" id="ARBA00022729"/>
    </source>
</evidence>
<feature type="compositionally biased region" description="Basic and acidic residues" evidence="7">
    <location>
        <begin position="241"/>
        <end position="264"/>
    </location>
</feature>
<feature type="domain" description="Wall-associated receptor kinase C-terminal" evidence="10">
    <location>
        <begin position="167"/>
        <end position="239"/>
    </location>
</feature>
<dbReference type="EC" id="2.7.11.1" evidence="2"/>